<dbReference type="GO" id="GO:0033615">
    <property type="term" value="P:mitochondrial proton-transporting ATP synthase complex assembly"/>
    <property type="evidence" value="ECO:0000318"/>
    <property type="project" value="GO_Central"/>
</dbReference>
<dbReference type="InterPro" id="IPR045325">
    <property type="entry name" value="TMEM70/TMEM186/TMEM223"/>
</dbReference>
<dbReference type="PANTHER" id="PTHR13281">
    <property type="entry name" value="TRANSMEMBRANE PROTEIN 70, MITOCHONDRIAL"/>
    <property type="match status" value="1"/>
</dbReference>
<dbReference type="InterPro" id="IPR009724">
    <property type="entry name" value="TMEM70"/>
</dbReference>
<name>A0A2K1JZ29_PHYPA</name>
<feature type="transmembrane region" description="Helical" evidence="1">
    <location>
        <begin position="79"/>
        <end position="99"/>
    </location>
</feature>
<dbReference type="Pfam" id="PF06979">
    <property type="entry name" value="TMEM70"/>
    <property type="match status" value="1"/>
</dbReference>
<reference evidence="2 4" key="1">
    <citation type="journal article" date="2008" name="Science">
        <title>The Physcomitrella genome reveals evolutionary insights into the conquest of land by plants.</title>
        <authorList>
            <person name="Rensing S."/>
            <person name="Lang D."/>
            <person name="Zimmer A."/>
            <person name="Terry A."/>
            <person name="Salamov A."/>
            <person name="Shapiro H."/>
            <person name="Nishiyama T."/>
            <person name="Perroud P.-F."/>
            <person name="Lindquist E."/>
            <person name="Kamisugi Y."/>
            <person name="Tanahashi T."/>
            <person name="Sakakibara K."/>
            <person name="Fujita T."/>
            <person name="Oishi K."/>
            <person name="Shin-I T."/>
            <person name="Kuroki Y."/>
            <person name="Toyoda A."/>
            <person name="Suzuki Y."/>
            <person name="Hashimoto A."/>
            <person name="Yamaguchi K."/>
            <person name="Sugano A."/>
            <person name="Kohara Y."/>
            <person name="Fujiyama A."/>
            <person name="Anterola A."/>
            <person name="Aoki S."/>
            <person name="Ashton N."/>
            <person name="Barbazuk W.B."/>
            <person name="Barker E."/>
            <person name="Bennetzen J."/>
            <person name="Bezanilla M."/>
            <person name="Blankenship R."/>
            <person name="Cho S.H."/>
            <person name="Dutcher S."/>
            <person name="Estelle M."/>
            <person name="Fawcett J.A."/>
            <person name="Gundlach H."/>
            <person name="Hanada K."/>
            <person name="Heyl A."/>
            <person name="Hicks K.A."/>
            <person name="Hugh J."/>
            <person name="Lohr M."/>
            <person name="Mayer K."/>
            <person name="Melkozernov A."/>
            <person name="Murata T."/>
            <person name="Nelson D."/>
            <person name="Pils B."/>
            <person name="Prigge M."/>
            <person name="Reiss B."/>
            <person name="Renner T."/>
            <person name="Rombauts S."/>
            <person name="Rushton P."/>
            <person name="Sanderfoot A."/>
            <person name="Schween G."/>
            <person name="Shiu S.-H."/>
            <person name="Stueber K."/>
            <person name="Theodoulou F.L."/>
            <person name="Tu H."/>
            <person name="Van de Peer Y."/>
            <person name="Verrier P.J."/>
            <person name="Waters E."/>
            <person name="Wood A."/>
            <person name="Yang L."/>
            <person name="Cove D."/>
            <person name="Cuming A."/>
            <person name="Hasebe M."/>
            <person name="Lucas S."/>
            <person name="Mishler D.B."/>
            <person name="Reski R."/>
            <person name="Grigoriev I."/>
            <person name="Quatrano R.S."/>
            <person name="Boore J.L."/>
        </authorList>
    </citation>
    <scope>NUCLEOTIDE SEQUENCE [LARGE SCALE GENOMIC DNA]</scope>
    <source>
        <strain evidence="3 4">cv. Gransden 2004</strain>
    </source>
</reference>
<keyword evidence="1" id="KW-0812">Transmembrane</keyword>
<dbReference type="PANTHER" id="PTHR13281:SF0">
    <property type="entry name" value="TRANSMEMBRANE PROTEIN 70, MITOCHONDRIAL"/>
    <property type="match status" value="1"/>
</dbReference>
<dbReference type="Proteomes" id="UP000006727">
    <property type="component" value="Chromosome 10"/>
</dbReference>
<organism evidence="2">
    <name type="scientific">Physcomitrium patens</name>
    <name type="common">Spreading-leaved earth moss</name>
    <name type="synonym">Physcomitrella patens</name>
    <dbReference type="NCBI Taxonomy" id="3218"/>
    <lineage>
        <taxon>Eukaryota</taxon>
        <taxon>Viridiplantae</taxon>
        <taxon>Streptophyta</taxon>
        <taxon>Embryophyta</taxon>
        <taxon>Bryophyta</taxon>
        <taxon>Bryophytina</taxon>
        <taxon>Bryopsida</taxon>
        <taxon>Funariidae</taxon>
        <taxon>Funariales</taxon>
        <taxon>Funariaceae</taxon>
        <taxon>Physcomitrium</taxon>
    </lineage>
</organism>
<feature type="transmembrane region" description="Helical" evidence="1">
    <location>
        <begin position="111"/>
        <end position="130"/>
    </location>
</feature>
<keyword evidence="4" id="KW-1185">Reference proteome</keyword>
<evidence type="ECO:0000313" key="4">
    <source>
        <dbReference type="Proteomes" id="UP000006727"/>
    </source>
</evidence>
<reference evidence="3" key="3">
    <citation type="submission" date="2020-12" db="UniProtKB">
        <authorList>
            <consortium name="EnsemblPlants"/>
        </authorList>
    </citation>
    <scope>IDENTIFICATION</scope>
</reference>
<dbReference type="EMBL" id="ABEU02000010">
    <property type="protein sequence ID" value="PNR46788.1"/>
    <property type="molecule type" value="Genomic_DNA"/>
</dbReference>
<reference evidence="2 4" key="2">
    <citation type="journal article" date="2018" name="Plant J.">
        <title>The Physcomitrella patens chromosome-scale assembly reveals moss genome structure and evolution.</title>
        <authorList>
            <person name="Lang D."/>
            <person name="Ullrich K.K."/>
            <person name="Murat F."/>
            <person name="Fuchs J."/>
            <person name="Jenkins J."/>
            <person name="Haas F.B."/>
            <person name="Piednoel M."/>
            <person name="Gundlach H."/>
            <person name="Van Bel M."/>
            <person name="Meyberg R."/>
            <person name="Vives C."/>
            <person name="Morata J."/>
            <person name="Symeonidi A."/>
            <person name="Hiss M."/>
            <person name="Muchero W."/>
            <person name="Kamisugi Y."/>
            <person name="Saleh O."/>
            <person name="Blanc G."/>
            <person name="Decker E.L."/>
            <person name="van Gessel N."/>
            <person name="Grimwood J."/>
            <person name="Hayes R.D."/>
            <person name="Graham S.W."/>
            <person name="Gunter L.E."/>
            <person name="McDaniel S.F."/>
            <person name="Hoernstein S.N.W."/>
            <person name="Larsson A."/>
            <person name="Li F.W."/>
            <person name="Perroud P.F."/>
            <person name="Phillips J."/>
            <person name="Ranjan P."/>
            <person name="Rokshar D.S."/>
            <person name="Rothfels C.J."/>
            <person name="Schneider L."/>
            <person name="Shu S."/>
            <person name="Stevenson D.W."/>
            <person name="Thummler F."/>
            <person name="Tillich M."/>
            <person name="Villarreal Aguilar J.C."/>
            <person name="Widiez T."/>
            <person name="Wong G.K."/>
            <person name="Wymore A."/>
            <person name="Zhang Y."/>
            <person name="Zimmer A.D."/>
            <person name="Quatrano R.S."/>
            <person name="Mayer K.F.X."/>
            <person name="Goodstein D."/>
            <person name="Casacuberta J.M."/>
            <person name="Vandepoele K."/>
            <person name="Reski R."/>
            <person name="Cuming A.C."/>
            <person name="Tuskan G.A."/>
            <person name="Maumus F."/>
            <person name="Salse J."/>
            <person name="Schmutz J."/>
            <person name="Rensing S.A."/>
        </authorList>
    </citation>
    <scope>NUCLEOTIDE SEQUENCE [LARGE SCALE GENOMIC DNA]</scope>
    <source>
        <strain evidence="3 4">cv. Gransden 2004</strain>
    </source>
</reference>
<dbReference type="EnsemblPlants" id="Pp3c10_15170V3.2">
    <property type="protein sequence ID" value="Pp3c10_15170V3.2"/>
    <property type="gene ID" value="Pp3c10_15170"/>
</dbReference>
<keyword evidence="1" id="KW-0472">Membrane</keyword>
<dbReference type="OMA" id="RWATQIS"/>
<dbReference type="OrthoDB" id="156886at2759"/>
<gene>
    <name evidence="3" type="primary">LOC112287605</name>
    <name evidence="2" type="ORF">PHYPA_013908</name>
</gene>
<evidence type="ECO:0000313" key="2">
    <source>
        <dbReference type="EMBL" id="PNR46788.1"/>
    </source>
</evidence>
<dbReference type="EnsemblPlants" id="Pp3c10_15170V3.1">
    <property type="protein sequence ID" value="Pp3c10_15170V3.1"/>
    <property type="gene ID" value="Pp3c10_15170"/>
</dbReference>
<dbReference type="GeneID" id="112287605"/>
<accession>A0A2K1JZ29</accession>
<proteinExistence type="predicted"/>
<dbReference type="AlphaFoldDB" id="A0A2K1JZ29"/>
<evidence type="ECO:0000313" key="3">
    <source>
        <dbReference type="EnsemblPlants" id="Pp3c10_15170V3.1"/>
    </source>
</evidence>
<dbReference type="Gramene" id="Pp3c10_15170V3.1">
    <property type="protein sequence ID" value="Pp3c10_15170V3.1"/>
    <property type="gene ID" value="Pp3c10_15170"/>
</dbReference>
<dbReference type="GO" id="GO:0031966">
    <property type="term" value="C:mitochondrial membrane"/>
    <property type="evidence" value="ECO:0000318"/>
    <property type="project" value="GO_Central"/>
</dbReference>
<dbReference type="Gramene" id="Pp3c10_15170V3.2">
    <property type="protein sequence ID" value="Pp3c10_15170V3.2"/>
    <property type="gene ID" value="Pp3c10_15170"/>
</dbReference>
<dbReference type="RefSeq" id="XP_024386531.1">
    <property type="nucleotide sequence ID" value="XM_024530763.2"/>
</dbReference>
<sequence length="205" mass="22639">MVGAALLRAGWKQACSRATIYPSRHIPNALGQQRWATQISPNYKGLNRPAHAEEEKPIEKPAPVVYEGVMADTLRRVKLLSLTTCCCSVVGGPFVTFFTSPELSVIAKGGLASLVVLLSASTTGALHWFASPYVRKLTWTPGTDQMQIEVLSWMATPLQRTVNISDVRTPETQRPAVTFEANGNLYYVDKDTFPHAELLKKLLRK</sequence>
<dbReference type="STRING" id="3218.A0A2K1JZ29"/>
<keyword evidence="1" id="KW-1133">Transmembrane helix</keyword>
<dbReference type="PaxDb" id="3218-PP1S145_168V6.1"/>
<protein>
    <submittedName>
        <fullName evidence="2 3">Uncharacterized protein</fullName>
    </submittedName>
</protein>
<evidence type="ECO:0000256" key="1">
    <source>
        <dbReference type="SAM" id="Phobius"/>
    </source>
</evidence>